<feature type="compositionally biased region" description="Low complexity" evidence="9">
    <location>
        <begin position="474"/>
        <end position="489"/>
    </location>
</feature>
<comment type="subcellular location">
    <subcellularLocation>
        <location evidence="1">Membrane</location>
        <topology evidence="1">Multi-pass membrane protein</topology>
    </subcellularLocation>
</comment>
<keyword evidence="5" id="KW-0106">Calcium</keyword>
<evidence type="ECO:0000256" key="1">
    <source>
        <dbReference type="ARBA" id="ARBA00004141"/>
    </source>
</evidence>
<feature type="compositionally biased region" description="Acidic residues" evidence="9">
    <location>
        <begin position="783"/>
        <end position="797"/>
    </location>
</feature>
<evidence type="ECO:0000256" key="4">
    <source>
        <dbReference type="ARBA" id="ARBA00022821"/>
    </source>
</evidence>
<dbReference type="PANTHER" id="PTHR31942:SF52">
    <property type="entry name" value="MLO-LIKE PROTEIN 1"/>
    <property type="match status" value="1"/>
</dbReference>
<feature type="region of interest" description="Disordered" evidence="9">
    <location>
        <begin position="419"/>
        <end position="489"/>
    </location>
</feature>
<dbReference type="Gene3D" id="1.10.238.10">
    <property type="entry name" value="EF-hand"/>
    <property type="match status" value="1"/>
</dbReference>
<keyword evidence="13" id="KW-1185">Reference proteome</keyword>
<keyword evidence="4" id="KW-0611">Plant defense</keyword>
<feature type="transmembrane region" description="Helical" evidence="10">
    <location>
        <begin position="32"/>
        <end position="53"/>
    </location>
</feature>
<dbReference type="EMBL" id="CM008963">
    <property type="protein sequence ID" value="PNW87126.1"/>
    <property type="molecule type" value="Genomic_DNA"/>
</dbReference>
<feature type="compositionally biased region" description="Acidic residues" evidence="9">
    <location>
        <begin position="336"/>
        <end position="352"/>
    </location>
</feature>
<evidence type="ECO:0000256" key="10">
    <source>
        <dbReference type="SAM" id="Phobius"/>
    </source>
</evidence>
<dbReference type="SMART" id="SM00054">
    <property type="entry name" value="EFh"/>
    <property type="match status" value="2"/>
</dbReference>
<feature type="compositionally biased region" description="Low complexity" evidence="9">
    <location>
        <begin position="802"/>
        <end position="814"/>
    </location>
</feature>
<dbReference type="CDD" id="cd00051">
    <property type="entry name" value="EFh"/>
    <property type="match status" value="1"/>
</dbReference>
<dbReference type="Proteomes" id="UP000006906">
    <property type="component" value="Chromosome 2"/>
</dbReference>
<feature type="domain" description="EF-hand" evidence="11">
    <location>
        <begin position="1040"/>
        <end position="1075"/>
    </location>
</feature>
<feature type="compositionally biased region" description="Basic residues" evidence="9">
    <location>
        <begin position="372"/>
        <end position="384"/>
    </location>
</feature>
<dbReference type="Gramene" id="PNW87126">
    <property type="protein sequence ID" value="PNW87126"/>
    <property type="gene ID" value="CHLRE_02g110100v5"/>
</dbReference>
<dbReference type="Pfam" id="PF03094">
    <property type="entry name" value="Mlo"/>
    <property type="match status" value="2"/>
</dbReference>
<feature type="region of interest" description="Disordered" evidence="9">
    <location>
        <begin position="595"/>
        <end position="639"/>
    </location>
</feature>
<feature type="compositionally biased region" description="Low complexity" evidence="9">
    <location>
        <begin position="443"/>
        <end position="453"/>
    </location>
</feature>
<feature type="transmembrane region" description="Helical" evidence="10">
    <location>
        <begin position="903"/>
        <end position="925"/>
    </location>
</feature>
<dbReference type="GO" id="GO:0016020">
    <property type="term" value="C:membrane"/>
    <property type="evidence" value="ECO:0007669"/>
    <property type="project" value="UniProtKB-SubCell"/>
</dbReference>
<feature type="region of interest" description="Disordered" evidence="9">
    <location>
        <begin position="739"/>
        <end position="835"/>
    </location>
</feature>
<feature type="transmembrane region" description="Helical" evidence="10">
    <location>
        <begin position="292"/>
        <end position="313"/>
    </location>
</feature>
<accession>A0A2K3E2X1</accession>
<evidence type="ECO:0000259" key="11">
    <source>
        <dbReference type="PROSITE" id="PS50222"/>
    </source>
</evidence>
<reference evidence="12 13" key="1">
    <citation type="journal article" date="2007" name="Science">
        <title>The Chlamydomonas genome reveals the evolution of key animal and plant functions.</title>
        <authorList>
            <person name="Merchant S.S."/>
            <person name="Prochnik S.E."/>
            <person name="Vallon O."/>
            <person name="Harris E.H."/>
            <person name="Karpowicz S.J."/>
            <person name="Witman G.B."/>
            <person name="Terry A."/>
            <person name="Salamov A."/>
            <person name="Fritz-Laylin L.K."/>
            <person name="Marechal-Drouard L."/>
            <person name="Marshall W.F."/>
            <person name="Qu L.H."/>
            <person name="Nelson D.R."/>
            <person name="Sanderfoot A.A."/>
            <person name="Spalding M.H."/>
            <person name="Kapitonov V.V."/>
            <person name="Ren Q."/>
            <person name="Ferris P."/>
            <person name="Lindquist E."/>
            <person name="Shapiro H."/>
            <person name="Lucas S.M."/>
            <person name="Grimwood J."/>
            <person name="Schmutz J."/>
            <person name="Cardol P."/>
            <person name="Cerutti H."/>
            <person name="Chanfreau G."/>
            <person name="Chen C.L."/>
            <person name="Cognat V."/>
            <person name="Croft M.T."/>
            <person name="Dent R."/>
            <person name="Dutcher S."/>
            <person name="Fernandez E."/>
            <person name="Fukuzawa H."/>
            <person name="Gonzalez-Ballester D."/>
            <person name="Gonzalez-Halphen D."/>
            <person name="Hallmann A."/>
            <person name="Hanikenne M."/>
            <person name="Hippler M."/>
            <person name="Inwood W."/>
            <person name="Jabbari K."/>
            <person name="Kalanon M."/>
            <person name="Kuras R."/>
            <person name="Lefebvre P.A."/>
            <person name="Lemaire S.D."/>
            <person name="Lobanov A.V."/>
            <person name="Lohr M."/>
            <person name="Manuell A."/>
            <person name="Meier I."/>
            <person name="Mets L."/>
            <person name="Mittag M."/>
            <person name="Mittelmeier T."/>
            <person name="Moroney J.V."/>
            <person name="Moseley J."/>
            <person name="Napoli C."/>
            <person name="Nedelcu A.M."/>
            <person name="Niyogi K."/>
            <person name="Novoselov S.V."/>
            <person name="Paulsen I.T."/>
            <person name="Pazour G."/>
            <person name="Purton S."/>
            <person name="Ral J.P."/>
            <person name="Riano-Pachon D.M."/>
            <person name="Riekhof W."/>
            <person name="Rymarquis L."/>
            <person name="Schroda M."/>
            <person name="Stern D."/>
            <person name="Umen J."/>
            <person name="Willows R."/>
            <person name="Wilson N."/>
            <person name="Zimmer S.L."/>
            <person name="Allmer J."/>
            <person name="Balk J."/>
            <person name="Bisova K."/>
            <person name="Chen C.J."/>
            <person name="Elias M."/>
            <person name="Gendler K."/>
            <person name="Hauser C."/>
            <person name="Lamb M.R."/>
            <person name="Ledford H."/>
            <person name="Long J.C."/>
            <person name="Minagawa J."/>
            <person name="Page M.D."/>
            <person name="Pan J."/>
            <person name="Pootakham W."/>
            <person name="Roje S."/>
            <person name="Rose A."/>
            <person name="Stahlberg E."/>
            <person name="Terauchi A.M."/>
            <person name="Yang P."/>
            <person name="Ball S."/>
            <person name="Bowler C."/>
            <person name="Dieckmann C.L."/>
            <person name="Gladyshev V.N."/>
            <person name="Green P."/>
            <person name="Jorgensen R."/>
            <person name="Mayfield S."/>
            <person name="Mueller-Roeber B."/>
            <person name="Rajamani S."/>
            <person name="Sayre R.T."/>
            <person name="Brokstein P."/>
            <person name="Dubchak I."/>
            <person name="Goodstein D."/>
            <person name="Hornick L."/>
            <person name="Huang Y.W."/>
            <person name="Jhaveri J."/>
            <person name="Luo Y."/>
            <person name="Martinez D."/>
            <person name="Ngau W.C."/>
            <person name="Otillar B."/>
            <person name="Poliakov A."/>
            <person name="Porter A."/>
            <person name="Szajkowski L."/>
            <person name="Werner G."/>
            <person name="Zhou K."/>
            <person name="Grigoriev I.V."/>
            <person name="Rokhsar D.S."/>
            <person name="Grossman A.R."/>
        </authorList>
    </citation>
    <scope>NUCLEOTIDE SEQUENCE [LARGE SCALE GENOMIC DNA]</scope>
    <source>
        <strain evidence="13">CC-503</strain>
    </source>
</reference>
<evidence type="ECO:0000256" key="6">
    <source>
        <dbReference type="ARBA" id="ARBA00022989"/>
    </source>
</evidence>
<feature type="compositionally biased region" description="Pro residues" evidence="9">
    <location>
        <begin position="105"/>
        <end position="116"/>
    </location>
</feature>
<evidence type="ECO:0000313" key="12">
    <source>
        <dbReference type="EMBL" id="PNW87126.1"/>
    </source>
</evidence>
<dbReference type="GO" id="GO:0005509">
    <property type="term" value="F:calcium ion binding"/>
    <property type="evidence" value="ECO:0007669"/>
    <property type="project" value="InterPro"/>
</dbReference>
<evidence type="ECO:0000256" key="5">
    <source>
        <dbReference type="ARBA" id="ARBA00022837"/>
    </source>
</evidence>
<evidence type="ECO:0000256" key="7">
    <source>
        <dbReference type="ARBA" id="ARBA00023136"/>
    </source>
</evidence>
<feature type="region of interest" description="Disordered" evidence="9">
    <location>
        <begin position="335"/>
        <end position="404"/>
    </location>
</feature>
<dbReference type="InterPro" id="IPR002048">
    <property type="entry name" value="EF_hand_dom"/>
</dbReference>
<dbReference type="PROSITE" id="PS00018">
    <property type="entry name" value="EF_HAND_1"/>
    <property type="match status" value="2"/>
</dbReference>
<feature type="compositionally biased region" description="Basic and acidic residues" evidence="9">
    <location>
        <begin position="815"/>
        <end position="835"/>
    </location>
</feature>
<dbReference type="InterPro" id="IPR018247">
    <property type="entry name" value="EF_Hand_1_Ca_BS"/>
</dbReference>
<feature type="compositionally biased region" description="Gly residues" evidence="9">
    <location>
        <begin position="608"/>
        <end position="619"/>
    </location>
</feature>
<dbReference type="PANTHER" id="PTHR31942">
    <property type="entry name" value="MLO-LIKE PROTEIN 1"/>
    <property type="match status" value="1"/>
</dbReference>
<dbReference type="InParanoid" id="A0A2K3E2X1"/>
<keyword evidence="8" id="KW-0568">Pathogenesis-related protein</keyword>
<dbReference type="InterPro" id="IPR011992">
    <property type="entry name" value="EF-hand-dom_pair"/>
</dbReference>
<dbReference type="Pfam" id="PF13499">
    <property type="entry name" value="EF-hand_7"/>
    <property type="match status" value="1"/>
</dbReference>
<dbReference type="PaxDb" id="3055-EDP07636"/>
<organism evidence="12 13">
    <name type="scientific">Chlamydomonas reinhardtii</name>
    <name type="common">Chlamydomonas smithii</name>
    <dbReference type="NCBI Taxonomy" id="3055"/>
    <lineage>
        <taxon>Eukaryota</taxon>
        <taxon>Viridiplantae</taxon>
        <taxon>Chlorophyta</taxon>
        <taxon>core chlorophytes</taxon>
        <taxon>Chlorophyceae</taxon>
        <taxon>CS clade</taxon>
        <taxon>Chlamydomonadales</taxon>
        <taxon>Chlamydomonadaceae</taxon>
        <taxon>Chlamydomonas</taxon>
    </lineage>
</organism>
<dbReference type="GeneID" id="5725491"/>
<feature type="region of interest" description="Disordered" evidence="9">
    <location>
        <begin position="97"/>
        <end position="116"/>
    </location>
</feature>
<feature type="transmembrane region" description="Helical" evidence="10">
    <location>
        <begin position="864"/>
        <end position="888"/>
    </location>
</feature>
<protein>
    <recommendedName>
        <fullName evidence="11">EF-hand domain-containing protein</fullName>
    </recommendedName>
</protein>
<feature type="compositionally biased region" description="Low complexity" evidence="9">
    <location>
        <begin position="741"/>
        <end position="774"/>
    </location>
</feature>
<sequence>MTENMEELEFAGRSLMGSYTEKPDMQGWELTALFFIFLLITLAWDLLVGILTFLNNILRGRKANWLARVKEELLALGVVSLVLLFVEPTLQQICIPQKSSGTDPNAPPSNAPPSPPAVEVQVPYGTYLCPAGSRQVFARTVIHAAHYLLFYLAIVHILFSLLTSVITNFKLSKWSILERTARKEQNIPAVTFIRISTAITRAKEVVSPSALLRLREVWRDATGYVDQDLYSLLRYMCEKRFRVHHVVLRNFNFLNMCEQCLEAELNEVYSHAWLLVFMMSLLLLYNRIVYQIVWFCALSICALAVMSGNLRWVMKKTGREARNLWRKIEGQTGAEFAEDEDYEGEEELEDADAEPKEAGAEGGAAGAGQQPRKQHGHGQGHGHTAKQVVAGGAGGGPGGDLETGDVTMQRQLDQLRQQYGGAQKRGGRGGPLGESKECRGARAADPAAVGAMAHTTPRQAGTDVGSSERRAHSHAAAGPGPSSRAASAAAARGAGTGGIGRYQVPGNSLLAAAGGPAKSCDRGRMVAPAPGPHVMRPRLLVDLVESGKSVRRSALGRLHAQLKSGAGKAAAFAAAAAAAAVPPSPALFRRVRASADGTGGCSRQQPGSGSGSAADGGTGVVRRWGRSSGPGPVAESTVTNPLFMNQTPSPGGRAGIAGGYNMYGGGMGGGMGIGMYGNAYGGMGMQGMMQQQQQQQLQQQQQQWGMDGMGMPLGGAGVAAALPYGGTGVAAALPYGGSGAAGPTAATEGAGTATTGAAATAGPDGHWGSNPSSGGQEGSQEGGEPEADAAAAVDEDVDGLRSRSSGSTSSVTSSEARRRQLAEKMGEGDADSEVHSERSILEHELAAGIEEKIIRLFFFGRPYLLLWVFNVIFAQASLIMTMSMAFVIPYDKFDYIREVAMPMYIWLPVVLINFVLVFYGCWVFLPQYALLAVTGVLEPHEVMAEIKRSKTQDDSEEGVAAVVLGKLTTYFVGKHDGETNLSTAFIVLLASQAGIILGRDYKANREINKTVLKNMFTELVLVWHDIAWYGELLSTYRIKTKNVIFEEAFKELDEDGSGALSFGELANMIRSLGTYATAGDVEAMLWEIDIDNSHSIGYDEFVKFLTYAFFDTKQLGYIDTESLLDGMERLGMPINEMQAAVLMAVGHCEPGEEVKVTLRQFFELFEKVSFDEEEEEDGSNKGSVLGRAWEALRTPSVMFVNYIKREVSSLSAARRAGSTRGLPKVASSSLLARAASNASAAASGASVRQQPSGSLHPSTQFTAQRSSLSGAGISRSGTSGLGGGGMGIGGGAVSPGGAAAGNMTMGISMGNFGPVVNSYYSGAYSVADRMSGADGGMSVEPGGSGGLPAGASLSGPAASGLSILSGNLKGPSRLAVMSRADQ</sequence>
<feature type="region of interest" description="Disordered" evidence="9">
    <location>
        <begin position="1242"/>
        <end position="1276"/>
    </location>
</feature>
<dbReference type="RefSeq" id="XP_001699940.2">
    <property type="nucleotide sequence ID" value="XM_001699888.2"/>
</dbReference>
<evidence type="ECO:0000313" key="13">
    <source>
        <dbReference type="Proteomes" id="UP000006906"/>
    </source>
</evidence>
<dbReference type="InterPro" id="IPR004326">
    <property type="entry name" value="Mlo"/>
</dbReference>
<feature type="transmembrane region" description="Helical" evidence="10">
    <location>
        <begin position="268"/>
        <end position="286"/>
    </location>
</feature>
<evidence type="ECO:0000256" key="2">
    <source>
        <dbReference type="ARBA" id="ARBA00006574"/>
    </source>
</evidence>
<dbReference type="ExpressionAtlas" id="A0A2K3E2X1">
    <property type="expression patterns" value="baseline"/>
</dbReference>
<dbReference type="STRING" id="3055.A0A2K3E2X1"/>
<evidence type="ECO:0000256" key="3">
    <source>
        <dbReference type="ARBA" id="ARBA00022692"/>
    </source>
</evidence>
<dbReference type="KEGG" id="cre:CHLRE_02g110100v5"/>
<dbReference type="OMA" id="DTHIFIF"/>
<dbReference type="OrthoDB" id="1388414at2759"/>
<proteinExistence type="inferred from homology"/>
<feature type="compositionally biased region" description="Gly residues" evidence="9">
    <location>
        <begin position="391"/>
        <end position="401"/>
    </location>
</feature>
<dbReference type="SUPFAM" id="SSF47473">
    <property type="entry name" value="EF-hand"/>
    <property type="match status" value="1"/>
</dbReference>
<name>A0A2K3E2X1_CHLRE</name>
<feature type="compositionally biased region" description="Polar residues" evidence="9">
    <location>
        <begin position="1247"/>
        <end position="1269"/>
    </location>
</feature>
<gene>
    <name evidence="12" type="ORF">CHLRE_02g110100v5</name>
</gene>
<evidence type="ECO:0000256" key="9">
    <source>
        <dbReference type="SAM" id="MobiDB-lite"/>
    </source>
</evidence>
<keyword evidence="7 10" id="KW-0472">Membrane</keyword>
<evidence type="ECO:0000256" key="8">
    <source>
        <dbReference type="ARBA" id="ARBA00023265"/>
    </source>
</evidence>
<keyword evidence="6 10" id="KW-1133">Transmembrane helix</keyword>
<feature type="transmembrane region" description="Helical" evidence="10">
    <location>
        <begin position="148"/>
        <end position="169"/>
    </location>
</feature>
<keyword evidence="3 10" id="KW-0812">Transmembrane</keyword>
<dbReference type="PROSITE" id="PS50222">
    <property type="entry name" value="EF_HAND_2"/>
    <property type="match status" value="1"/>
</dbReference>
<comment type="similarity">
    <text evidence="2">Belongs to the MLO family.</text>
</comment>
<dbReference type="GO" id="GO:0006952">
    <property type="term" value="P:defense response"/>
    <property type="evidence" value="ECO:0007669"/>
    <property type="project" value="UniProtKB-KW"/>
</dbReference>